<dbReference type="Proteomes" id="UP001605036">
    <property type="component" value="Unassembled WGS sequence"/>
</dbReference>
<feature type="region of interest" description="Disordered" evidence="2">
    <location>
        <begin position="1"/>
        <end position="54"/>
    </location>
</feature>
<protein>
    <submittedName>
        <fullName evidence="3">Uncharacterized protein</fullName>
    </submittedName>
</protein>
<comment type="caution">
    <text evidence="3">The sequence shown here is derived from an EMBL/GenBank/DDBJ whole genome shotgun (WGS) entry which is preliminary data.</text>
</comment>
<evidence type="ECO:0000256" key="1">
    <source>
        <dbReference type="SAM" id="Coils"/>
    </source>
</evidence>
<sequence length="310" mass="34908">MMQPPEVDAQELSSSSGEQPPWKEPRREHQVPPQTTARQEERGTSEDSEDERPIITRLRRAAIPAPERAARSNSRRIGFGDNCGYVPVIEEQVALVYLPEKTLLDRLVETSRPEQNRVTLEMNRATVEVLEDPGLPTTAPDPPSARIHRTGVGGGLIPEFQLLCAAVASWAGDLHREVCEDHRTRAALTERANGRQAELDGLRQQYALTNLQLHPTSTELVEAMNRRVQFAQAEADHQNKAIKRLNTEVAVLRDERAASEASRNEERENANRMAAELRERTELLQKSNADVKALVDLRDEELQSWQEALQ</sequence>
<feature type="compositionally biased region" description="Basic and acidic residues" evidence="2">
    <location>
        <begin position="21"/>
        <end position="30"/>
    </location>
</feature>
<keyword evidence="4" id="KW-1185">Reference proteome</keyword>
<evidence type="ECO:0000313" key="3">
    <source>
        <dbReference type="EMBL" id="KAL2641496.1"/>
    </source>
</evidence>
<evidence type="ECO:0000256" key="2">
    <source>
        <dbReference type="SAM" id="MobiDB-lite"/>
    </source>
</evidence>
<accession>A0ABD1Z128</accession>
<name>A0ABD1Z128_9MARC</name>
<organism evidence="3 4">
    <name type="scientific">Riccia fluitans</name>
    <dbReference type="NCBI Taxonomy" id="41844"/>
    <lineage>
        <taxon>Eukaryota</taxon>
        <taxon>Viridiplantae</taxon>
        <taxon>Streptophyta</taxon>
        <taxon>Embryophyta</taxon>
        <taxon>Marchantiophyta</taxon>
        <taxon>Marchantiopsida</taxon>
        <taxon>Marchantiidae</taxon>
        <taxon>Marchantiales</taxon>
        <taxon>Ricciaceae</taxon>
        <taxon>Riccia</taxon>
    </lineage>
</organism>
<gene>
    <name evidence="3" type="ORF">R1flu_009083</name>
</gene>
<reference evidence="3 4" key="1">
    <citation type="submission" date="2024-09" db="EMBL/GenBank/DDBJ databases">
        <title>Chromosome-scale assembly of Riccia fluitans.</title>
        <authorList>
            <person name="Paukszto L."/>
            <person name="Sawicki J."/>
            <person name="Karawczyk K."/>
            <person name="Piernik-Szablinska J."/>
            <person name="Szczecinska M."/>
            <person name="Mazdziarz M."/>
        </authorList>
    </citation>
    <scope>NUCLEOTIDE SEQUENCE [LARGE SCALE GENOMIC DNA]</scope>
    <source>
        <strain evidence="3">Rf_01</strain>
        <tissue evidence="3">Aerial parts of the thallus</tissue>
    </source>
</reference>
<dbReference type="AlphaFoldDB" id="A0ABD1Z128"/>
<evidence type="ECO:0000313" key="4">
    <source>
        <dbReference type="Proteomes" id="UP001605036"/>
    </source>
</evidence>
<dbReference type="EMBL" id="JBHFFA010000002">
    <property type="protein sequence ID" value="KAL2641496.1"/>
    <property type="molecule type" value="Genomic_DNA"/>
</dbReference>
<feature type="coiled-coil region" evidence="1">
    <location>
        <begin position="185"/>
        <end position="287"/>
    </location>
</feature>
<proteinExistence type="predicted"/>
<keyword evidence="1" id="KW-0175">Coiled coil</keyword>